<sequence length="109" mass="12264">MEIDWDADPSILAKVKRQARIDADITDDDDLLKGYVAAALSHVEQHCDCRLVEGEPTSPDEIGLTPDVWQAVYLLVAHWYANREGAVADGSVTVVPLAVERLLWYRKRF</sequence>
<dbReference type="InterPro" id="IPR021146">
    <property type="entry name" value="Phage_gp6-like_head-tail"/>
</dbReference>
<dbReference type="InterPro" id="IPR006450">
    <property type="entry name" value="Phage_HK97_gp6-like"/>
</dbReference>
<comment type="caution">
    <text evidence="1">The sequence shown here is derived from an EMBL/GenBank/DDBJ whole genome shotgun (WGS) entry which is preliminary data.</text>
</comment>
<accession>A0A6B1Y379</accession>
<dbReference type="Gene3D" id="1.10.3230.30">
    <property type="entry name" value="Phage gp6-like head-tail connector protein"/>
    <property type="match status" value="1"/>
</dbReference>
<gene>
    <name evidence="1" type="ORF">GUL26_04835</name>
</gene>
<dbReference type="EMBL" id="WXZT01000002">
    <property type="protein sequence ID" value="MZZ11560.1"/>
    <property type="molecule type" value="Genomic_DNA"/>
</dbReference>
<evidence type="ECO:0000313" key="2">
    <source>
        <dbReference type="Proteomes" id="UP000644192"/>
    </source>
</evidence>
<dbReference type="Pfam" id="PF05135">
    <property type="entry name" value="Phage_connect_1"/>
    <property type="match status" value="1"/>
</dbReference>
<protein>
    <submittedName>
        <fullName evidence="1">Phage gp6-like head-tail connector protein</fullName>
    </submittedName>
</protein>
<name>A0A6B1Y379_PSEAI</name>
<dbReference type="AlphaFoldDB" id="A0A6B1Y379"/>
<dbReference type="RefSeq" id="WP_043106558.1">
    <property type="nucleotide sequence ID" value="NZ_BSAO01000064.1"/>
</dbReference>
<dbReference type="Proteomes" id="UP000644192">
    <property type="component" value="Unassembled WGS sequence"/>
</dbReference>
<dbReference type="CDD" id="cd08054">
    <property type="entry name" value="gp6"/>
    <property type="match status" value="1"/>
</dbReference>
<reference evidence="1" key="1">
    <citation type="submission" date="2020-01" db="EMBL/GenBank/DDBJ databases">
        <title>Bacteria Cultured from War Wounds Associated with the Conflict in Eastern Ukraine.</title>
        <authorList>
            <person name="Snesrud E."/>
            <person name="Galac M.R."/>
            <person name="Mc Gann P."/>
            <person name="Valentine K."/>
            <person name="Viacheslav K."/>
        </authorList>
    </citation>
    <scope>NUCLEOTIDE SEQUENCE</scope>
    <source>
        <strain evidence="1">VNMU148</strain>
    </source>
</reference>
<proteinExistence type="predicted"/>
<evidence type="ECO:0000313" key="1">
    <source>
        <dbReference type="EMBL" id="MZZ11560.1"/>
    </source>
</evidence>
<organism evidence="1 2">
    <name type="scientific">Pseudomonas aeruginosa</name>
    <dbReference type="NCBI Taxonomy" id="287"/>
    <lineage>
        <taxon>Bacteria</taxon>
        <taxon>Pseudomonadati</taxon>
        <taxon>Pseudomonadota</taxon>
        <taxon>Gammaproteobacteria</taxon>
        <taxon>Pseudomonadales</taxon>
        <taxon>Pseudomonadaceae</taxon>
        <taxon>Pseudomonas</taxon>
    </lineage>
</organism>
<dbReference type="NCBIfam" id="TIGR01560">
    <property type="entry name" value="put_DNA_pack"/>
    <property type="match status" value="1"/>
</dbReference>